<organism evidence="2 3">
    <name type="scientific">Heterorhabditis bacteriophora</name>
    <name type="common">Entomopathogenic nematode worm</name>
    <dbReference type="NCBI Taxonomy" id="37862"/>
    <lineage>
        <taxon>Eukaryota</taxon>
        <taxon>Metazoa</taxon>
        <taxon>Ecdysozoa</taxon>
        <taxon>Nematoda</taxon>
        <taxon>Chromadorea</taxon>
        <taxon>Rhabditida</taxon>
        <taxon>Rhabditina</taxon>
        <taxon>Rhabditomorpha</taxon>
        <taxon>Strongyloidea</taxon>
        <taxon>Heterorhabditidae</taxon>
        <taxon>Heterorhabditis</taxon>
    </lineage>
</organism>
<protein>
    <submittedName>
        <fullName evidence="3">COesterase domain-containing protein</fullName>
    </submittedName>
</protein>
<reference evidence="3" key="1">
    <citation type="submission" date="2016-11" db="UniProtKB">
        <authorList>
            <consortium name="WormBaseParasite"/>
        </authorList>
    </citation>
    <scope>IDENTIFICATION</scope>
</reference>
<keyword evidence="1" id="KW-1133">Transmembrane helix</keyword>
<accession>A0A1I7WT36</accession>
<feature type="transmembrane region" description="Helical" evidence="1">
    <location>
        <begin position="34"/>
        <end position="56"/>
    </location>
</feature>
<evidence type="ECO:0000313" key="3">
    <source>
        <dbReference type="WBParaSite" id="Hba_08355"/>
    </source>
</evidence>
<keyword evidence="1" id="KW-0812">Transmembrane</keyword>
<evidence type="ECO:0000256" key="1">
    <source>
        <dbReference type="SAM" id="Phobius"/>
    </source>
</evidence>
<name>A0A1I7WT36_HETBA</name>
<keyword evidence="1" id="KW-0472">Membrane</keyword>
<dbReference type="WBParaSite" id="Hba_08355">
    <property type="protein sequence ID" value="Hba_08355"/>
    <property type="gene ID" value="Hba_08355"/>
</dbReference>
<dbReference type="AlphaFoldDB" id="A0A1I7WT36"/>
<dbReference type="Proteomes" id="UP000095283">
    <property type="component" value="Unplaced"/>
</dbReference>
<evidence type="ECO:0000313" key="2">
    <source>
        <dbReference type="Proteomes" id="UP000095283"/>
    </source>
</evidence>
<keyword evidence="2" id="KW-1185">Reference proteome</keyword>
<sequence>MIGRTLTLSCNKNEAPYATILALNGGGFSAQKSVYIFMAWDFVYLSYYVLFLKWMYFFL</sequence>
<proteinExistence type="predicted"/>